<dbReference type="SUPFAM" id="SSF50129">
    <property type="entry name" value="GroES-like"/>
    <property type="match status" value="1"/>
</dbReference>
<evidence type="ECO:0000256" key="3">
    <source>
        <dbReference type="ARBA" id="ARBA00023002"/>
    </source>
</evidence>
<sequence>MSQKAIAVTAPKTANLVADRPRPALRDDYILVKNVSVALNPTDWKHIEFLAPPGVLIGCDYAGIVEEVGKDVKKPFKKGDRICGFAHGGNAVQPEDGTFAEYIAVKGDIQIQIPDNLSFQEAATLGVGISTVGQGLYQSLKLAWPTEPLKSPEPILIYGGSTATGSLAIQFAKLSGYTVLTTCSPRNFDFVKKLGADAVFDYNDPNAAAAIREYTKNNLKLVFDTISLESSVKFSDNALSTEGGDYSALLAVKLERENVKDRWTLGYTVVGEEFNYGEHVFPAKPEDKAFGEKFWATAQKLLAEGKVKVHPPKVGGEGLKGVLEGLQAMKEGKKVLVIGATSGIGKALSSKLIGHGVSIVIAGRRKENLEEFVQANGSDKVTTKVFDVMKLDDIPRFASEVIAENPDLDCVFVNSGIQRPFNFAEPETVDLDILDQELITNYTSAMALVPMMRCPNYGASKAALHHFILALRTQVSDGPGNVKVLEIYPPAVQTELHDTKHQPDLKDGHLIGMPLNEGEDQIPVGSAKDIFEAFEVKRQELYKGMTEMLSGLLKQFLR</sequence>
<dbReference type="Gene3D" id="3.40.50.720">
    <property type="entry name" value="NAD(P)-binding Rossmann-like Domain"/>
    <property type="match status" value="2"/>
</dbReference>
<dbReference type="SMART" id="SM00829">
    <property type="entry name" value="PKS_ER"/>
    <property type="match status" value="1"/>
</dbReference>
<keyword evidence="3" id="KW-0560">Oxidoreductase</keyword>
<evidence type="ECO:0000313" key="5">
    <source>
        <dbReference type="EMBL" id="OJJ36019.1"/>
    </source>
</evidence>
<dbReference type="Gene3D" id="3.90.180.10">
    <property type="entry name" value="Medium-chain alcohol dehydrogenases, catalytic domain"/>
    <property type="match status" value="1"/>
</dbReference>
<dbReference type="GO" id="GO:0016651">
    <property type="term" value="F:oxidoreductase activity, acting on NAD(P)H"/>
    <property type="evidence" value="ECO:0007669"/>
    <property type="project" value="InterPro"/>
</dbReference>
<dbReference type="Pfam" id="PF00106">
    <property type="entry name" value="adh_short"/>
    <property type="match status" value="2"/>
</dbReference>
<accession>A0A1L9RM50</accession>
<reference evidence="6" key="1">
    <citation type="journal article" date="2017" name="Genome Biol.">
        <title>Comparative genomics reveals high biological diversity and specific adaptations in the industrially and medically important fungal genus Aspergillus.</title>
        <authorList>
            <person name="de Vries R.P."/>
            <person name="Riley R."/>
            <person name="Wiebenga A."/>
            <person name="Aguilar-Osorio G."/>
            <person name="Amillis S."/>
            <person name="Uchima C.A."/>
            <person name="Anderluh G."/>
            <person name="Asadollahi M."/>
            <person name="Askin M."/>
            <person name="Barry K."/>
            <person name="Battaglia E."/>
            <person name="Bayram O."/>
            <person name="Benocci T."/>
            <person name="Braus-Stromeyer S.A."/>
            <person name="Caldana C."/>
            <person name="Canovas D."/>
            <person name="Cerqueira G.C."/>
            <person name="Chen F."/>
            <person name="Chen W."/>
            <person name="Choi C."/>
            <person name="Clum A."/>
            <person name="Dos Santos R.A."/>
            <person name="Damasio A.R."/>
            <person name="Diallinas G."/>
            <person name="Emri T."/>
            <person name="Fekete E."/>
            <person name="Flipphi M."/>
            <person name="Freyberg S."/>
            <person name="Gallo A."/>
            <person name="Gournas C."/>
            <person name="Habgood R."/>
            <person name="Hainaut M."/>
            <person name="Harispe M.L."/>
            <person name="Henrissat B."/>
            <person name="Hilden K.S."/>
            <person name="Hope R."/>
            <person name="Hossain A."/>
            <person name="Karabika E."/>
            <person name="Karaffa L."/>
            <person name="Karanyi Z."/>
            <person name="Krasevec N."/>
            <person name="Kuo A."/>
            <person name="Kusch H."/>
            <person name="LaButti K."/>
            <person name="Lagendijk E.L."/>
            <person name="Lapidus A."/>
            <person name="Levasseur A."/>
            <person name="Lindquist E."/>
            <person name="Lipzen A."/>
            <person name="Logrieco A.F."/>
            <person name="MacCabe A."/>
            <person name="Maekelae M.R."/>
            <person name="Malavazi I."/>
            <person name="Melin P."/>
            <person name="Meyer V."/>
            <person name="Mielnichuk N."/>
            <person name="Miskei M."/>
            <person name="Molnar A.P."/>
            <person name="Mule G."/>
            <person name="Ngan C.Y."/>
            <person name="Orejas M."/>
            <person name="Orosz E."/>
            <person name="Ouedraogo J.P."/>
            <person name="Overkamp K.M."/>
            <person name="Park H.-S."/>
            <person name="Perrone G."/>
            <person name="Piumi F."/>
            <person name="Punt P.J."/>
            <person name="Ram A.F."/>
            <person name="Ramon A."/>
            <person name="Rauscher S."/>
            <person name="Record E."/>
            <person name="Riano-Pachon D.M."/>
            <person name="Robert V."/>
            <person name="Roehrig J."/>
            <person name="Ruller R."/>
            <person name="Salamov A."/>
            <person name="Salih N.S."/>
            <person name="Samson R.A."/>
            <person name="Sandor E."/>
            <person name="Sanguinetti M."/>
            <person name="Schuetze T."/>
            <person name="Sepcic K."/>
            <person name="Shelest E."/>
            <person name="Sherlock G."/>
            <person name="Sophianopoulou V."/>
            <person name="Squina F.M."/>
            <person name="Sun H."/>
            <person name="Susca A."/>
            <person name="Todd R.B."/>
            <person name="Tsang A."/>
            <person name="Unkles S.E."/>
            <person name="van de Wiele N."/>
            <person name="van Rossen-Uffink D."/>
            <person name="Oliveira J.V."/>
            <person name="Vesth T.C."/>
            <person name="Visser J."/>
            <person name="Yu J.-H."/>
            <person name="Zhou M."/>
            <person name="Andersen M.R."/>
            <person name="Archer D.B."/>
            <person name="Baker S.E."/>
            <person name="Benoit I."/>
            <person name="Brakhage A.A."/>
            <person name="Braus G.H."/>
            <person name="Fischer R."/>
            <person name="Frisvad J.C."/>
            <person name="Goldman G.H."/>
            <person name="Houbraken J."/>
            <person name="Oakley B."/>
            <person name="Pocsi I."/>
            <person name="Scazzocchio C."/>
            <person name="Seiboth B."/>
            <person name="vanKuyk P.A."/>
            <person name="Wortman J."/>
            <person name="Dyer P.S."/>
            <person name="Grigoriev I.V."/>
        </authorList>
    </citation>
    <scope>NUCLEOTIDE SEQUENCE [LARGE SCALE GENOMIC DNA]</scope>
    <source>
        <strain evidence="6">DTO 134E9</strain>
    </source>
</reference>
<dbReference type="InterPro" id="IPR013154">
    <property type="entry name" value="ADH-like_N"/>
</dbReference>
<dbReference type="GeneID" id="63753521"/>
<dbReference type="Pfam" id="PF08240">
    <property type="entry name" value="ADH_N"/>
    <property type="match status" value="1"/>
</dbReference>
<evidence type="ECO:0000259" key="4">
    <source>
        <dbReference type="SMART" id="SM00829"/>
    </source>
</evidence>
<dbReference type="InterPro" id="IPR002347">
    <property type="entry name" value="SDR_fam"/>
</dbReference>
<protein>
    <recommendedName>
        <fullName evidence="4">Enoyl reductase (ER) domain-containing protein</fullName>
    </recommendedName>
</protein>
<dbReference type="STRING" id="1073089.A0A1L9RM50"/>
<proteinExistence type="inferred from homology"/>
<dbReference type="InterPro" id="IPR011032">
    <property type="entry name" value="GroES-like_sf"/>
</dbReference>
<evidence type="ECO:0000256" key="2">
    <source>
        <dbReference type="ARBA" id="ARBA00022857"/>
    </source>
</evidence>
<dbReference type="SUPFAM" id="SSF51735">
    <property type="entry name" value="NAD(P)-binding Rossmann-fold domains"/>
    <property type="match status" value="2"/>
</dbReference>
<evidence type="ECO:0000313" key="6">
    <source>
        <dbReference type="Proteomes" id="UP000184383"/>
    </source>
</evidence>
<gene>
    <name evidence="5" type="ORF">ASPWEDRAFT_51907</name>
</gene>
<name>A0A1L9RM50_ASPWE</name>
<dbReference type="EMBL" id="KV878212">
    <property type="protein sequence ID" value="OJJ36019.1"/>
    <property type="molecule type" value="Genomic_DNA"/>
</dbReference>
<dbReference type="Pfam" id="PF00107">
    <property type="entry name" value="ADH_zinc_N"/>
    <property type="match status" value="1"/>
</dbReference>
<evidence type="ECO:0000256" key="1">
    <source>
        <dbReference type="ARBA" id="ARBA00008072"/>
    </source>
</evidence>
<dbReference type="OrthoDB" id="48317at2759"/>
<keyword evidence="6" id="KW-1185">Reference proteome</keyword>
<dbReference type="PROSITE" id="PS00061">
    <property type="entry name" value="ADH_SHORT"/>
    <property type="match status" value="1"/>
</dbReference>
<dbReference type="RefSeq" id="XP_040689695.1">
    <property type="nucleotide sequence ID" value="XM_040837673.1"/>
</dbReference>
<dbReference type="InterPro" id="IPR047122">
    <property type="entry name" value="Trans-enoyl_RdTase-like"/>
</dbReference>
<dbReference type="InterPro" id="IPR013149">
    <property type="entry name" value="ADH-like_C"/>
</dbReference>
<dbReference type="CDD" id="cd08249">
    <property type="entry name" value="enoyl_reductase_like"/>
    <property type="match status" value="1"/>
</dbReference>
<dbReference type="InterPro" id="IPR020904">
    <property type="entry name" value="Sc_DH/Rdtase_CS"/>
</dbReference>
<organism evidence="5 6">
    <name type="scientific">Aspergillus wentii DTO 134E9</name>
    <dbReference type="NCBI Taxonomy" id="1073089"/>
    <lineage>
        <taxon>Eukaryota</taxon>
        <taxon>Fungi</taxon>
        <taxon>Dikarya</taxon>
        <taxon>Ascomycota</taxon>
        <taxon>Pezizomycotina</taxon>
        <taxon>Eurotiomycetes</taxon>
        <taxon>Eurotiomycetidae</taxon>
        <taxon>Eurotiales</taxon>
        <taxon>Aspergillaceae</taxon>
        <taxon>Aspergillus</taxon>
        <taxon>Aspergillus subgen. Cremei</taxon>
    </lineage>
</organism>
<comment type="similarity">
    <text evidence="1">Belongs to the zinc-containing alcohol dehydrogenase family.</text>
</comment>
<dbReference type="VEuPathDB" id="FungiDB:ASPWEDRAFT_51907"/>
<dbReference type="Proteomes" id="UP000184383">
    <property type="component" value="Unassembled WGS sequence"/>
</dbReference>
<dbReference type="PRINTS" id="PR00081">
    <property type="entry name" value="GDHRDH"/>
</dbReference>
<dbReference type="InterPro" id="IPR020843">
    <property type="entry name" value="ER"/>
</dbReference>
<dbReference type="GO" id="GO:0044550">
    <property type="term" value="P:secondary metabolite biosynthetic process"/>
    <property type="evidence" value="ECO:0007669"/>
    <property type="project" value="UniProtKB-ARBA"/>
</dbReference>
<dbReference type="InterPro" id="IPR036291">
    <property type="entry name" value="NAD(P)-bd_dom_sf"/>
</dbReference>
<dbReference type="PANTHER" id="PTHR45348:SF2">
    <property type="entry name" value="ZINC-TYPE ALCOHOL DEHYDROGENASE-LIKE PROTEIN C2E1P3.01"/>
    <property type="match status" value="1"/>
</dbReference>
<feature type="domain" description="Enoyl reductase (ER)" evidence="4">
    <location>
        <begin position="9"/>
        <end position="338"/>
    </location>
</feature>
<keyword evidence="2" id="KW-0521">NADP</keyword>
<dbReference type="PANTHER" id="PTHR45348">
    <property type="entry name" value="HYPOTHETICAL OXIDOREDUCTASE (EUROFUNG)"/>
    <property type="match status" value="1"/>
</dbReference>
<dbReference type="AlphaFoldDB" id="A0A1L9RM50"/>